<reference evidence="2" key="1">
    <citation type="submission" date="2021-04" db="EMBL/GenBank/DDBJ databases">
        <title>Oceanospirillales bacteria with DddD are important DMSP degraders in coastal seawater.</title>
        <authorList>
            <person name="Liu J."/>
        </authorList>
    </citation>
    <scope>NUCLEOTIDE SEQUENCE</scope>
    <source>
        <strain evidence="2">D13-1</strain>
    </source>
</reference>
<name>A0ABY5HK50_9GAMM</name>
<keyword evidence="1" id="KW-0732">Signal</keyword>
<evidence type="ECO:0000256" key="1">
    <source>
        <dbReference type="SAM" id="SignalP"/>
    </source>
</evidence>
<dbReference type="RefSeq" id="WP_255854782.1">
    <property type="nucleotide sequence ID" value="NZ_CP073347.1"/>
</dbReference>
<dbReference type="Proteomes" id="UP001058461">
    <property type="component" value="Chromosome"/>
</dbReference>
<sequence>MKTIVRLLLGSTAVLLATLFGTVAQASELSDQMIRDARQSCAANQDGQLGYQPGTIRVIDLNRDGIEDEIVDESTYSCTSSASQFCDATGCGLKVIVNSQVLERHVRQWQIIDWDSDRMLLLSLHGSYCGTQATHGCYEAITWVEGGFRSVRR</sequence>
<feature type="chain" id="PRO_5045700585" evidence="1">
    <location>
        <begin position="27"/>
        <end position="153"/>
    </location>
</feature>
<proteinExistence type="predicted"/>
<evidence type="ECO:0000313" key="2">
    <source>
        <dbReference type="EMBL" id="UTW12670.1"/>
    </source>
</evidence>
<feature type="signal peptide" evidence="1">
    <location>
        <begin position="1"/>
        <end position="26"/>
    </location>
</feature>
<protein>
    <submittedName>
        <fullName evidence="2">Uncharacterized protein</fullName>
    </submittedName>
</protein>
<dbReference type="EMBL" id="CP073347">
    <property type="protein sequence ID" value="UTW12670.1"/>
    <property type="molecule type" value="Genomic_DNA"/>
</dbReference>
<gene>
    <name evidence="2" type="ORF">KDW95_03025</name>
</gene>
<accession>A0ABY5HK50</accession>
<organism evidence="2 3">
    <name type="scientific">Marinobacterium rhizophilum</name>
    <dbReference type="NCBI Taxonomy" id="420402"/>
    <lineage>
        <taxon>Bacteria</taxon>
        <taxon>Pseudomonadati</taxon>
        <taxon>Pseudomonadota</taxon>
        <taxon>Gammaproteobacteria</taxon>
        <taxon>Oceanospirillales</taxon>
        <taxon>Oceanospirillaceae</taxon>
        <taxon>Marinobacterium</taxon>
    </lineage>
</organism>
<keyword evidence="3" id="KW-1185">Reference proteome</keyword>
<evidence type="ECO:0000313" key="3">
    <source>
        <dbReference type="Proteomes" id="UP001058461"/>
    </source>
</evidence>